<keyword evidence="22" id="KW-1185">Reference proteome</keyword>
<evidence type="ECO:0000256" key="5">
    <source>
        <dbReference type="ARBA" id="ARBA00004661"/>
    </source>
</evidence>
<comment type="catalytic activity">
    <reaction evidence="1 18">
        <text>7-phospho-2-dehydro-3-deoxy-D-arabino-heptonate = 3-dehydroquinate + phosphate</text>
        <dbReference type="Rhea" id="RHEA:21968"/>
        <dbReference type="ChEBI" id="CHEBI:32364"/>
        <dbReference type="ChEBI" id="CHEBI:43474"/>
        <dbReference type="ChEBI" id="CHEBI:58394"/>
        <dbReference type="EC" id="4.2.3.4"/>
    </reaction>
</comment>
<dbReference type="EMBL" id="CP019640">
    <property type="protein sequence ID" value="AQQ53626.1"/>
    <property type="molecule type" value="Genomic_DNA"/>
</dbReference>
<gene>
    <name evidence="18" type="primary">aroB</name>
    <name evidence="21" type="ORF">B0X71_11435</name>
</gene>
<keyword evidence="11 18" id="KW-0479">Metal-binding</keyword>
<dbReference type="InterPro" id="IPR030960">
    <property type="entry name" value="DHQS/DOIS_N"/>
</dbReference>
<feature type="domain" description="3-dehydroquinate synthase C-terminal" evidence="20">
    <location>
        <begin position="179"/>
        <end position="316"/>
    </location>
</feature>
<keyword evidence="12 18" id="KW-0547">Nucleotide-binding</keyword>
<dbReference type="InterPro" id="IPR016037">
    <property type="entry name" value="DHQ_synth_AroB"/>
</dbReference>
<dbReference type="GO" id="GO:0000166">
    <property type="term" value="F:nucleotide binding"/>
    <property type="evidence" value="ECO:0007669"/>
    <property type="project" value="UniProtKB-KW"/>
</dbReference>
<dbReference type="GO" id="GO:0005737">
    <property type="term" value="C:cytoplasm"/>
    <property type="evidence" value="ECO:0007669"/>
    <property type="project" value="UniProtKB-SubCell"/>
</dbReference>
<evidence type="ECO:0000256" key="3">
    <source>
        <dbReference type="ARBA" id="ARBA00001947"/>
    </source>
</evidence>
<feature type="binding site" evidence="18">
    <location>
        <begin position="128"/>
        <end position="129"/>
    </location>
    <ligand>
        <name>NAD(+)</name>
        <dbReference type="ChEBI" id="CHEBI:57540"/>
    </ligand>
</feature>
<evidence type="ECO:0000256" key="6">
    <source>
        <dbReference type="ARBA" id="ARBA00005412"/>
    </source>
</evidence>
<dbReference type="Gene3D" id="3.40.50.1970">
    <property type="match status" value="1"/>
</dbReference>
<feature type="binding site" evidence="18">
    <location>
        <position position="149"/>
    </location>
    <ligand>
        <name>NAD(+)</name>
        <dbReference type="ChEBI" id="CHEBI:57540"/>
    </ligand>
</feature>
<dbReference type="CDD" id="cd08195">
    <property type="entry name" value="DHQS"/>
    <property type="match status" value="1"/>
</dbReference>
<dbReference type="SUPFAM" id="SSF56796">
    <property type="entry name" value="Dehydroquinate synthase-like"/>
    <property type="match status" value="1"/>
</dbReference>
<comment type="cofactor">
    <cofactor evidence="18">
        <name>Co(2+)</name>
        <dbReference type="ChEBI" id="CHEBI:48828"/>
    </cofactor>
    <cofactor evidence="18">
        <name>Zn(2+)</name>
        <dbReference type="ChEBI" id="CHEBI:29105"/>
    </cofactor>
    <text evidence="18">Binds 1 divalent metal cation per subunit. Can use either Co(2+) or Zn(2+).</text>
</comment>
<feature type="binding site" evidence="18">
    <location>
        <position position="140"/>
    </location>
    <ligand>
        <name>NAD(+)</name>
        <dbReference type="ChEBI" id="CHEBI:57540"/>
    </ligand>
</feature>
<comment type="similarity">
    <text evidence="6 18">Belongs to the sugar phosphate cyclases superfamily. Dehydroquinate synthase family.</text>
</comment>
<comment type="pathway">
    <text evidence="5 18">Metabolic intermediate biosynthesis; chorismate biosynthesis; chorismate from D-erythrose 4-phosphate and phosphoenolpyruvate: step 2/7.</text>
</comment>
<evidence type="ECO:0000256" key="1">
    <source>
        <dbReference type="ARBA" id="ARBA00001393"/>
    </source>
</evidence>
<keyword evidence="15 18" id="KW-0057">Aromatic amino acid biosynthesis</keyword>
<evidence type="ECO:0000256" key="17">
    <source>
        <dbReference type="ARBA" id="ARBA00023285"/>
    </source>
</evidence>
<keyword evidence="17 18" id="KW-0170">Cobalt</keyword>
<evidence type="ECO:0000256" key="8">
    <source>
        <dbReference type="ARBA" id="ARBA00017684"/>
    </source>
</evidence>
<evidence type="ECO:0000256" key="2">
    <source>
        <dbReference type="ARBA" id="ARBA00001911"/>
    </source>
</evidence>
<accession>A0A1Q2KZP5</accession>
<comment type="cofactor">
    <cofactor evidence="3">
        <name>Zn(2+)</name>
        <dbReference type="ChEBI" id="CHEBI:29105"/>
    </cofactor>
</comment>
<dbReference type="GO" id="GO:0008652">
    <property type="term" value="P:amino acid biosynthetic process"/>
    <property type="evidence" value="ECO:0007669"/>
    <property type="project" value="UniProtKB-KW"/>
</dbReference>
<dbReference type="PANTHER" id="PTHR43622">
    <property type="entry name" value="3-DEHYDROQUINATE SYNTHASE"/>
    <property type="match status" value="1"/>
</dbReference>
<keyword evidence="9 18" id="KW-0963">Cytoplasm</keyword>
<evidence type="ECO:0000313" key="21">
    <source>
        <dbReference type="EMBL" id="AQQ53626.1"/>
    </source>
</evidence>
<feature type="binding site" evidence="18">
    <location>
        <position position="182"/>
    </location>
    <ligand>
        <name>Zn(2+)</name>
        <dbReference type="ChEBI" id="CHEBI:29105"/>
    </ligand>
</feature>
<dbReference type="Proteomes" id="UP000188184">
    <property type="component" value="Chromosome"/>
</dbReference>
<evidence type="ECO:0000256" key="13">
    <source>
        <dbReference type="ARBA" id="ARBA00022833"/>
    </source>
</evidence>
<evidence type="ECO:0000256" key="15">
    <source>
        <dbReference type="ARBA" id="ARBA00023141"/>
    </source>
</evidence>
<dbReference type="GO" id="GO:0003856">
    <property type="term" value="F:3-dehydroquinate synthase activity"/>
    <property type="evidence" value="ECO:0007669"/>
    <property type="project" value="UniProtKB-UniRule"/>
</dbReference>
<evidence type="ECO:0000313" key="22">
    <source>
        <dbReference type="Proteomes" id="UP000188184"/>
    </source>
</evidence>
<comment type="function">
    <text evidence="18">Catalyzes the conversion of 3-deoxy-D-arabino-heptulosonate 7-phosphate (DAHP) to dehydroquinate (DHQ).</text>
</comment>
<evidence type="ECO:0000259" key="19">
    <source>
        <dbReference type="Pfam" id="PF01761"/>
    </source>
</evidence>
<evidence type="ECO:0000256" key="7">
    <source>
        <dbReference type="ARBA" id="ARBA00013031"/>
    </source>
</evidence>
<dbReference type="PANTHER" id="PTHR43622:SF7">
    <property type="entry name" value="3-DEHYDROQUINATE SYNTHASE, CHLOROPLASTIC"/>
    <property type="match status" value="1"/>
</dbReference>
<evidence type="ECO:0000256" key="12">
    <source>
        <dbReference type="ARBA" id="ARBA00022741"/>
    </source>
</evidence>
<dbReference type="FunFam" id="3.40.50.1970:FF:000007">
    <property type="entry name" value="Pentafunctional AROM polypeptide"/>
    <property type="match status" value="1"/>
</dbReference>
<dbReference type="Pfam" id="PF24621">
    <property type="entry name" value="DHQS_C"/>
    <property type="match status" value="1"/>
</dbReference>
<proteinExistence type="inferred from homology"/>
<keyword evidence="10 18" id="KW-0028">Amino-acid biosynthesis</keyword>
<dbReference type="Gene3D" id="1.20.1090.10">
    <property type="entry name" value="Dehydroquinate synthase-like - alpha domain"/>
    <property type="match status" value="1"/>
</dbReference>
<comment type="caution">
    <text evidence="18">Lacks conserved residue(s) required for the propagation of feature annotation.</text>
</comment>
<feature type="binding site" evidence="18">
    <location>
        <begin position="104"/>
        <end position="108"/>
    </location>
    <ligand>
        <name>NAD(+)</name>
        <dbReference type="ChEBI" id="CHEBI:57540"/>
    </ligand>
</feature>
<evidence type="ECO:0000256" key="9">
    <source>
        <dbReference type="ARBA" id="ARBA00022490"/>
    </source>
</evidence>
<sequence>MQTVEVNTAPDYRVHIGHGAYQQFKDEYRPLLNGADKIAVVADEQAWSHHGSLLLDALGGLDLRVLKIPAGEQAKNADTFMAIHSFLLENNCSRKSVLIAFGGGAAGDVAGFAASTFMRGIVYFQCPTTILAHDSAVGGKTAINHPSGKNMIGTFYQPAAVLYETRTLATLPEGEVRSGMAEVIKHAFISNPGWLEELLKIRQFSAMPDKELETHLAKGIAVKAAIVEEDEQEHGARKFLNFGHTLAHAIEGNAGYGQVTHGEAVALGMVFDLLIEEHPRTDEYVDWCRANGYPLNLLTALAFDNLLPYMKRDKKSSGGELVFIALPETGVPAVAVLTEEKARIIYGKLQNKIREVLA</sequence>
<feature type="binding site" evidence="18">
    <location>
        <position position="244"/>
    </location>
    <ligand>
        <name>Zn(2+)</name>
        <dbReference type="ChEBI" id="CHEBI:29105"/>
    </ligand>
</feature>
<dbReference type="Pfam" id="PF01761">
    <property type="entry name" value="DHQ_synthase"/>
    <property type="match status" value="1"/>
</dbReference>
<dbReference type="InterPro" id="IPR056179">
    <property type="entry name" value="DHQS_C"/>
</dbReference>
<organism evidence="21 22">
    <name type="scientific">Planococcus lenghuensis</name>
    <dbReference type="NCBI Taxonomy" id="2213202"/>
    <lineage>
        <taxon>Bacteria</taxon>
        <taxon>Bacillati</taxon>
        <taxon>Bacillota</taxon>
        <taxon>Bacilli</taxon>
        <taxon>Bacillales</taxon>
        <taxon>Caryophanaceae</taxon>
        <taxon>Planococcus</taxon>
    </lineage>
</organism>
<dbReference type="EC" id="4.2.3.4" evidence="7 18"/>
<dbReference type="GO" id="GO:0009423">
    <property type="term" value="P:chorismate biosynthetic process"/>
    <property type="evidence" value="ECO:0007669"/>
    <property type="project" value="UniProtKB-UniRule"/>
</dbReference>
<dbReference type="UniPathway" id="UPA00053">
    <property type="reaction ID" value="UER00085"/>
</dbReference>
<evidence type="ECO:0000256" key="10">
    <source>
        <dbReference type="ARBA" id="ARBA00022605"/>
    </source>
</evidence>
<evidence type="ECO:0000256" key="18">
    <source>
        <dbReference type="HAMAP-Rule" id="MF_00110"/>
    </source>
</evidence>
<evidence type="ECO:0000259" key="20">
    <source>
        <dbReference type="Pfam" id="PF24621"/>
    </source>
</evidence>
<reference evidence="21 22" key="1">
    <citation type="submission" date="2017-02" db="EMBL/GenBank/DDBJ databases">
        <title>The complete genomic sequence of a novel cold adapted crude oil-degrading bacterium Planococcus qaidamina Y42.</title>
        <authorList>
            <person name="Yang R."/>
        </authorList>
    </citation>
    <scope>NUCLEOTIDE SEQUENCE [LARGE SCALE GENOMIC DNA]</scope>
    <source>
        <strain evidence="21 22">Y42</strain>
    </source>
</reference>
<dbReference type="NCBIfam" id="TIGR01357">
    <property type="entry name" value="aroB"/>
    <property type="match status" value="1"/>
</dbReference>
<dbReference type="PIRSF" id="PIRSF001455">
    <property type="entry name" value="DHQ_synth"/>
    <property type="match status" value="1"/>
</dbReference>
<dbReference type="GO" id="GO:0009073">
    <property type="term" value="P:aromatic amino acid family biosynthetic process"/>
    <property type="evidence" value="ECO:0007669"/>
    <property type="project" value="UniProtKB-KW"/>
</dbReference>
<comment type="cofactor">
    <cofactor evidence="2 18">
        <name>NAD(+)</name>
        <dbReference type="ChEBI" id="CHEBI:57540"/>
    </cofactor>
</comment>
<dbReference type="InterPro" id="IPR050071">
    <property type="entry name" value="Dehydroquinate_synthase"/>
</dbReference>
<dbReference type="HAMAP" id="MF_00110">
    <property type="entry name" value="DHQ_synthase"/>
    <property type="match status" value="1"/>
</dbReference>
<feature type="domain" description="3-dehydroquinate synthase N-terminal" evidence="19">
    <location>
        <begin position="66"/>
        <end position="177"/>
    </location>
</feature>
<feature type="binding site" evidence="18">
    <location>
        <position position="261"/>
    </location>
    <ligand>
        <name>Zn(2+)</name>
        <dbReference type="ChEBI" id="CHEBI:29105"/>
    </ligand>
</feature>
<comment type="subcellular location">
    <subcellularLocation>
        <location evidence="4 18">Cytoplasm</location>
    </subcellularLocation>
</comment>
<dbReference type="RefSeq" id="WP_077589524.1">
    <property type="nucleotide sequence ID" value="NZ_CP019640.1"/>
</dbReference>
<evidence type="ECO:0000256" key="14">
    <source>
        <dbReference type="ARBA" id="ARBA00023027"/>
    </source>
</evidence>
<dbReference type="OrthoDB" id="9806583at2"/>
<evidence type="ECO:0000256" key="4">
    <source>
        <dbReference type="ARBA" id="ARBA00004496"/>
    </source>
</evidence>
<protein>
    <recommendedName>
        <fullName evidence="8 18">3-dehydroquinate synthase</fullName>
        <shortName evidence="18">DHQS</shortName>
        <ecNumber evidence="7 18">4.2.3.4</ecNumber>
    </recommendedName>
</protein>
<keyword evidence="16 18" id="KW-0456">Lyase</keyword>
<keyword evidence="13 18" id="KW-0862">Zinc</keyword>
<dbReference type="GO" id="GO:0046872">
    <property type="term" value="F:metal ion binding"/>
    <property type="evidence" value="ECO:0007669"/>
    <property type="project" value="UniProtKB-KW"/>
</dbReference>
<dbReference type="AlphaFoldDB" id="A0A1Q2KZP5"/>
<evidence type="ECO:0000256" key="16">
    <source>
        <dbReference type="ARBA" id="ARBA00023239"/>
    </source>
</evidence>
<evidence type="ECO:0000256" key="11">
    <source>
        <dbReference type="ARBA" id="ARBA00022723"/>
    </source>
</evidence>
<keyword evidence="14 18" id="KW-0520">NAD</keyword>
<feature type="binding site" evidence="18">
    <location>
        <begin position="167"/>
        <end position="170"/>
    </location>
    <ligand>
        <name>NAD(+)</name>
        <dbReference type="ChEBI" id="CHEBI:57540"/>
    </ligand>
</feature>
<name>A0A1Q2KZP5_9BACL</name>
<dbReference type="InterPro" id="IPR030963">
    <property type="entry name" value="DHQ_synth_fam"/>
</dbReference>
<dbReference type="KEGG" id="pmar:B0X71_11435"/>